<keyword evidence="1" id="KW-0472">Membrane</keyword>
<dbReference type="HOGENOM" id="CLU_1155535_0_0_9"/>
<protein>
    <submittedName>
        <fullName evidence="2">Uncharacterized protein</fullName>
    </submittedName>
</protein>
<evidence type="ECO:0000313" key="2">
    <source>
        <dbReference type="EMBL" id="EFV00825.1"/>
    </source>
</evidence>
<reference evidence="2 3" key="1">
    <citation type="submission" date="2010-12" db="EMBL/GenBank/DDBJ databases">
        <authorList>
            <person name="Muzny D."/>
            <person name="Qin X."/>
            <person name="Deng J."/>
            <person name="Jiang H."/>
            <person name="Liu Y."/>
            <person name="Qu J."/>
            <person name="Song X.-Z."/>
            <person name="Zhang L."/>
            <person name="Thornton R."/>
            <person name="Coyle M."/>
            <person name="Francisco L."/>
            <person name="Jackson L."/>
            <person name="Javaid M."/>
            <person name="Korchina V."/>
            <person name="Kovar C."/>
            <person name="Mata R."/>
            <person name="Mathew T."/>
            <person name="Ngo R."/>
            <person name="Nguyen L."/>
            <person name="Nguyen N."/>
            <person name="Okwuonu G."/>
            <person name="Ongeri F."/>
            <person name="Pham C."/>
            <person name="Simmons D."/>
            <person name="Wilczek-Boney K."/>
            <person name="Hale W."/>
            <person name="Jakkamsetti A."/>
            <person name="Pham P."/>
            <person name="Ruth R."/>
            <person name="San Lucas F."/>
            <person name="Warren J."/>
            <person name="Zhang J."/>
            <person name="Zhao Z."/>
            <person name="Zhou C."/>
            <person name="Zhu D."/>
            <person name="Lee S."/>
            <person name="Bess C."/>
            <person name="Blankenburg K."/>
            <person name="Forbes L."/>
            <person name="Fu Q."/>
            <person name="Gubbala S."/>
            <person name="Hirani K."/>
            <person name="Jayaseelan J.C."/>
            <person name="Lara F."/>
            <person name="Munidasa M."/>
            <person name="Palculict T."/>
            <person name="Patil S."/>
            <person name="Pu L.-L."/>
            <person name="Saada N."/>
            <person name="Tang L."/>
            <person name="Weissenberger G."/>
            <person name="Zhu Y."/>
            <person name="Hemphill L."/>
            <person name="Shang Y."/>
            <person name="Youmans B."/>
            <person name="Ayvaz T."/>
            <person name="Ross M."/>
            <person name="Santibanez J."/>
            <person name="Aqrawi P."/>
            <person name="Gross S."/>
            <person name="Joshi V."/>
            <person name="Fowler G."/>
            <person name="Nazareth L."/>
            <person name="Reid J."/>
            <person name="Worley K."/>
            <person name="Petrosino J."/>
            <person name="Highlander S."/>
            <person name="Gibbs R."/>
        </authorList>
    </citation>
    <scope>NUCLEOTIDE SEQUENCE [LARGE SCALE GENOMIC DNA]</scope>
    <source>
        <strain evidence="2 3">ATCC 23263</strain>
    </source>
</reference>
<sequence>MELQRLKGWWRKMAGKSTGKIMGIVLISVVLIAVMAGCAGQNRNNSRRNHPGENANLSPSDLRTLMKQVAKSEIETAYARYVPDKAFADAKVFGIDRDGGKGAAYVYLEVAEYAAVKGKTYNLSGASGEAIIRFRYTAGGPKFIKVEWSADGDLHDRWIKEHFPEASQRKRDIFIIFTLLFKSRGMGGLEENIRKEVQKDMGIPVETENLLDIDTDKGTYEIVRTIERGTPGKDDQFHSEIVEKGKLSDLAGK</sequence>
<keyword evidence="1" id="KW-1133">Transmembrane helix</keyword>
<organism evidence="2 3">
    <name type="scientific">Pseudoramibacter alactolyticus ATCC 23263</name>
    <dbReference type="NCBI Taxonomy" id="887929"/>
    <lineage>
        <taxon>Bacteria</taxon>
        <taxon>Bacillati</taxon>
        <taxon>Bacillota</taxon>
        <taxon>Clostridia</taxon>
        <taxon>Eubacteriales</taxon>
        <taxon>Eubacteriaceae</taxon>
        <taxon>Pseudoramibacter</taxon>
    </lineage>
</organism>
<name>E6MJE8_9FIRM</name>
<gene>
    <name evidence="2" type="ORF">HMP0721_2133</name>
</gene>
<feature type="transmembrane region" description="Helical" evidence="1">
    <location>
        <begin position="21"/>
        <end position="42"/>
    </location>
</feature>
<evidence type="ECO:0000256" key="1">
    <source>
        <dbReference type="SAM" id="Phobius"/>
    </source>
</evidence>
<proteinExistence type="predicted"/>
<dbReference type="EMBL" id="AEQN01000027">
    <property type="protein sequence ID" value="EFV00825.1"/>
    <property type="molecule type" value="Genomic_DNA"/>
</dbReference>
<dbReference type="Proteomes" id="UP000004754">
    <property type="component" value="Unassembled WGS sequence"/>
</dbReference>
<dbReference type="eggNOG" id="ENOG5032URE">
    <property type="taxonomic scope" value="Bacteria"/>
</dbReference>
<accession>E6MJE8</accession>
<evidence type="ECO:0000313" key="3">
    <source>
        <dbReference type="Proteomes" id="UP000004754"/>
    </source>
</evidence>
<keyword evidence="3" id="KW-1185">Reference proteome</keyword>
<comment type="caution">
    <text evidence="2">The sequence shown here is derived from an EMBL/GenBank/DDBJ whole genome shotgun (WGS) entry which is preliminary data.</text>
</comment>
<dbReference type="AlphaFoldDB" id="E6MJE8"/>
<keyword evidence="1" id="KW-0812">Transmembrane</keyword>
<dbReference type="STRING" id="887929.HMP0721_2133"/>